<keyword evidence="10" id="KW-0832">Ubl conjugation</keyword>
<gene>
    <name evidence="22" type="ORF">HF521_010712</name>
</gene>
<dbReference type="SMART" id="SM00717">
    <property type="entry name" value="SANT"/>
    <property type="match status" value="1"/>
</dbReference>
<dbReference type="PROSITE" id="PS50090">
    <property type="entry name" value="MYB_LIKE"/>
    <property type="match status" value="1"/>
</dbReference>
<dbReference type="SUPFAM" id="SSF46689">
    <property type="entry name" value="Homeodomain-like"/>
    <property type="match status" value="1"/>
</dbReference>
<dbReference type="GO" id="GO:0098505">
    <property type="term" value="F:G-rich strand telomeric DNA binding"/>
    <property type="evidence" value="ECO:0007669"/>
    <property type="project" value="TreeGrafter"/>
</dbReference>
<feature type="region of interest" description="Disordered" evidence="19">
    <location>
        <begin position="225"/>
        <end position="317"/>
    </location>
</feature>
<evidence type="ECO:0000256" key="6">
    <source>
        <dbReference type="ARBA" id="ARBA00022553"/>
    </source>
</evidence>
<dbReference type="GO" id="GO:0003720">
    <property type="term" value="F:telomerase activity"/>
    <property type="evidence" value="ECO:0007669"/>
    <property type="project" value="TreeGrafter"/>
</dbReference>
<dbReference type="Pfam" id="PF00249">
    <property type="entry name" value="Myb_DNA-binding"/>
    <property type="match status" value="1"/>
</dbReference>
<dbReference type="GO" id="GO:0008017">
    <property type="term" value="F:microtubule binding"/>
    <property type="evidence" value="ECO:0007669"/>
    <property type="project" value="TreeGrafter"/>
</dbReference>
<dbReference type="FunFam" id="1.25.40.210:FF:000001">
    <property type="entry name" value="Telomeric repeat-binding factor"/>
    <property type="match status" value="1"/>
</dbReference>
<dbReference type="FunFam" id="1.10.10.60:FF:000129">
    <property type="entry name" value="Telomeric repeat-binding factor 2"/>
    <property type="match status" value="1"/>
</dbReference>
<comment type="subcellular location">
    <subcellularLocation>
        <location evidence="2">Chromosome</location>
        <location evidence="2">Telomere</location>
    </subcellularLocation>
    <subcellularLocation>
        <location evidence="1">Cytoplasm</location>
        <location evidence="1">Cytoskeleton</location>
        <location evidence="1">Spindle</location>
    </subcellularLocation>
    <subcellularLocation>
        <location evidence="18">Nucleus</location>
    </subcellularLocation>
</comment>
<evidence type="ECO:0000256" key="10">
    <source>
        <dbReference type="ARBA" id="ARBA00022843"/>
    </source>
</evidence>
<evidence type="ECO:0000256" key="17">
    <source>
        <dbReference type="ARBA" id="ARBA00055936"/>
    </source>
</evidence>
<evidence type="ECO:0000256" key="13">
    <source>
        <dbReference type="ARBA" id="ARBA00023125"/>
    </source>
</evidence>
<reference evidence="22" key="1">
    <citation type="submission" date="2020-08" db="EMBL/GenBank/DDBJ databases">
        <title>Chromosome-level assembly of Southern catfish (Silurus meridionalis) provides insights into visual adaptation to the nocturnal and benthic lifestyles.</title>
        <authorList>
            <person name="Zhang Y."/>
            <person name="Wang D."/>
            <person name="Peng Z."/>
        </authorList>
    </citation>
    <scope>NUCLEOTIDE SEQUENCE</scope>
    <source>
        <strain evidence="22">SWU-2019-XX</strain>
        <tissue evidence="22">Muscle</tissue>
    </source>
</reference>
<proteinExistence type="predicted"/>
<accession>A0A8T0AJE3</accession>
<dbReference type="AlphaFoldDB" id="A0A8T0AJE3"/>
<evidence type="ECO:0000256" key="2">
    <source>
        <dbReference type="ARBA" id="ARBA00004574"/>
    </source>
</evidence>
<keyword evidence="8" id="KW-0013">ADP-ribosylation</keyword>
<comment type="caution">
    <text evidence="22">The sequence shown here is derived from an EMBL/GenBank/DDBJ whole genome shotgun (WGS) entry which is preliminary data.</text>
</comment>
<keyword evidence="16 18" id="KW-0131">Cell cycle</keyword>
<dbReference type="GO" id="GO:0042803">
    <property type="term" value="F:protein homodimerization activity"/>
    <property type="evidence" value="ECO:0007669"/>
    <property type="project" value="UniProtKB-UniRule"/>
</dbReference>
<keyword evidence="23" id="KW-1185">Reference proteome</keyword>
<evidence type="ECO:0000256" key="5">
    <source>
        <dbReference type="ARBA" id="ARBA00022499"/>
    </source>
</evidence>
<dbReference type="GO" id="GO:0051301">
    <property type="term" value="P:cell division"/>
    <property type="evidence" value="ECO:0007669"/>
    <property type="project" value="UniProtKB-KW"/>
</dbReference>
<evidence type="ECO:0000259" key="21">
    <source>
        <dbReference type="PROSITE" id="PS51294"/>
    </source>
</evidence>
<evidence type="ECO:0000259" key="20">
    <source>
        <dbReference type="PROSITE" id="PS50090"/>
    </source>
</evidence>
<feature type="domain" description="HTH myb-type" evidence="21">
    <location>
        <begin position="312"/>
        <end position="369"/>
    </location>
</feature>
<dbReference type="GO" id="GO:0005654">
    <property type="term" value="C:nucleoplasm"/>
    <property type="evidence" value="ECO:0007669"/>
    <property type="project" value="UniProtKB-ARBA"/>
</dbReference>
<evidence type="ECO:0000256" key="3">
    <source>
        <dbReference type="ARBA" id="ARBA00022454"/>
    </source>
</evidence>
<dbReference type="CDD" id="cd11660">
    <property type="entry name" value="SANT_TRF"/>
    <property type="match status" value="1"/>
</dbReference>
<keyword evidence="7" id="KW-0132">Cell division</keyword>
<dbReference type="PANTHER" id="PTHR46734">
    <property type="entry name" value="TELOMERIC REPEAT-BINDING FACTOR 1 TERF1"/>
    <property type="match status" value="1"/>
</dbReference>
<keyword evidence="9" id="KW-0498">Mitosis</keyword>
<dbReference type="PANTHER" id="PTHR46734:SF1">
    <property type="entry name" value="TELOMERIC REPEAT-BINDING FACTOR 1"/>
    <property type="match status" value="1"/>
</dbReference>
<keyword evidence="13 18" id="KW-0238">DNA-binding</keyword>
<sequence>MDVGAPQETQAVISSTTGAQVNSAEVESVAKSWMIDFSFLSLCCSYREQNAEKFSKTLKMFEVLIDDDYQIQDNQQIQRTICCLLSRIMDSKNLDAHYDLNKKVTPLMSAISVWECLKDTVDDAVLYNNVENLLFIQCVGVCLEKGNPQLAAHTLQWLEKETSLPEKLQRKLSTVVSKKDAYDQLLTRFSFNHLLKNVNSFLDKFLKKHPSDFLFKAASKVVQVHQERTEKTEEAGQDTEEPETGTPLKPEANAVSSELNLRPKKKLFSTKIGQHWKPESTKKQQSFSHRTAKLKVSRRSSNVPPPQQSSTTKYRSRRKWLNEEDKCLKAGVRKHGEGKWCKILEEFDFGNRTSVMLKDRWRTLKKHGKV</sequence>
<dbReference type="Gene3D" id="1.25.40.210">
    <property type="entry name" value="Telomere repeat-binding factor, dimerisation domain"/>
    <property type="match status" value="1"/>
</dbReference>
<keyword evidence="3" id="KW-0158">Chromosome</keyword>
<feature type="domain" description="Myb-like" evidence="20">
    <location>
        <begin position="312"/>
        <end position="365"/>
    </location>
</feature>
<evidence type="ECO:0000256" key="4">
    <source>
        <dbReference type="ARBA" id="ARBA00022490"/>
    </source>
</evidence>
<dbReference type="EMBL" id="JABFDY010000021">
    <property type="protein sequence ID" value="KAF7691745.1"/>
    <property type="molecule type" value="Genomic_DNA"/>
</dbReference>
<dbReference type="PIRSF" id="PIRSF038016">
    <property type="entry name" value="Telomere_bd-1_Pin2"/>
    <property type="match status" value="1"/>
</dbReference>
<keyword evidence="6" id="KW-0597">Phosphoprotein</keyword>
<comment type="function">
    <text evidence="17">Binds the telomeric double-stranded 5'-TTAGGG-3' repeat and negatively regulates telomere length. Involved in the regulation of the mitotic spindle. Component of the shelterin complex (telosome) that is involved in the regulation of telomere length and protection. Shelterin associates with arrays of double-stranded 5'-TTAGGG-3' repeats added by telomerase and protects chromosome ends; without its protective activity, telomeres are no longer hidden from the DNA damage surveillance and chromosome ends are inappropriately processed by DNA repair pathways.</text>
</comment>
<dbReference type="PROSITE" id="PS51294">
    <property type="entry name" value="HTH_MYB"/>
    <property type="match status" value="1"/>
</dbReference>
<evidence type="ECO:0000256" key="8">
    <source>
        <dbReference type="ARBA" id="ARBA00022765"/>
    </source>
</evidence>
<dbReference type="OrthoDB" id="608866at2759"/>
<dbReference type="GO" id="GO:0003691">
    <property type="term" value="F:double-stranded telomeric DNA binding"/>
    <property type="evidence" value="ECO:0007669"/>
    <property type="project" value="UniProtKB-UniRule"/>
</dbReference>
<name>A0A8T0AJE3_SILME</name>
<dbReference type="InterPro" id="IPR017357">
    <property type="entry name" value="TERF1/2"/>
</dbReference>
<evidence type="ECO:0000313" key="23">
    <source>
        <dbReference type="Proteomes" id="UP000606274"/>
    </source>
</evidence>
<evidence type="ECO:0000256" key="16">
    <source>
        <dbReference type="ARBA" id="ARBA00023306"/>
    </source>
</evidence>
<evidence type="ECO:0000256" key="19">
    <source>
        <dbReference type="SAM" id="MobiDB-lite"/>
    </source>
</evidence>
<dbReference type="GO" id="GO:0007004">
    <property type="term" value="P:telomere maintenance via telomerase"/>
    <property type="evidence" value="ECO:0007669"/>
    <property type="project" value="TreeGrafter"/>
</dbReference>
<dbReference type="InterPro" id="IPR052450">
    <property type="entry name" value="TRBD-Containing_Protein"/>
</dbReference>
<keyword evidence="5" id="KW-1017">Isopeptide bond</keyword>
<evidence type="ECO:0000256" key="1">
    <source>
        <dbReference type="ARBA" id="ARBA00004186"/>
    </source>
</evidence>
<dbReference type="GO" id="GO:0000783">
    <property type="term" value="C:nuclear telomere cap complex"/>
    <property type="evidence" value="ECO:0007669"/>
    <property type="project" value="TreeGrafter"/>
</dbReference>
<evidence type="ECO:0000256" key="12">
    <source>
        <dbReference type="ARBA" id="ARBA00022990"/>
    </source>
</evidence>
<organism evidence="22 23">
    <name type="scientific">Silurus meridionalis</name>
    <name type="common">Southern catfish</name>
    <name type="synonym">Silurus soldatovi meridionalis</name>
    <dbReference type="NCBI Taxonomy" id="175797"/>
    <lineage>
        <taxon>Eukaryota</taxon>
        <taxon>Metazoa</taxon>
        <taxon>Chordata</taxon>
        <taxon>Craniata</taxon>
        <taxon>Vertebrata</taxon>
        <taxon>Euteleostomi</taxon>
        <taxon>Actinopterygii</taxon>
        <taxon>Neopterygii</taxon>
        <taxon>Teleostei</taxon>
        <taxon>Ostariophysi</taxon>
        <taxon>Siluriformes</taxon>
        <taxon>Siluridae</taxon>
        <taxon>Silurus</taxon>
    </lineage>
</organism>
<dbReference type="GO" id="GO:0008301">
    <property type="term" value="F:DNA binding, bending"/>
    <property type="evidence" value="ECO:0007669"/>
    <property type="project" value="TreeGrafter"/>
</dbReference>
<dbReference type="GO" id="GO:1905839">
    <property type="term" value="P:negative regulation of telomeric D-loop disassembly"/>
    <property type="evidence" value="ECO:0007669"/>
    <property type="project" value="TreeGrafter"/>
</dbReference>
<comment type="subunit">
    <text evidence="18">Homodimer.</text>
</comment>
<keyword evidence="4" id="KW-0963">Cytoplasm</keyword>
<keyword evidence="15 18" id="KW-0539">Nucleus</keyword>
<evidence type="ECO:0000256" key="18">
    <source>
        <dbReference type="PIRNR" id="PIRNR038016"/>
    </source>
</evidence>
<feature type="compositionally biased region" description="Basic and acidic residues" evidence="19">
    <location>
        <begin position="225"/>
        <end position="234"/>
    </location>
</feature>
<keyword evidence="14" id="KW-0206">Cytoskeleton</keyword>
<evidence type="ECO:0000313" key="22">
    <source>
        <dbReference type="EMBL" id="KAF7691745.1"/>
    </source>
</evidence>
<evidence type="ECO:0000256" key="15">
    <source>
        <dbReference type="ARBA" id="ARBA00023242"/>
    </source>
</evidence>
<evidence type="ECO:0000256" key="9">
    <source>
        <dbReference type="ARBA" id="ARBA00022776"/>
    </source>
</evidence>
<dbReference type="GO" id="GO:0005819">
    <property type="term" value="C:spindle"/>
    <property type="evidence" value="ECO:0007669"/>
    <property type="project" value="UniProtKB-SubCell"/>
</dbReference>
<protein>
    <recommendedName>
        <fullName evidence="18">Telomeric repeat-binding factor</fullName>
    </recommendedName>
</protein>
<evidence type="ECO:0000256" key="11">
    <source>
        <dbReference type="ARBA" id="ARBA00022895"/>
    </source>
</evidence>
<dbReference type="GO" id="GO:0008156">
    <property type="term" value="P:negative regulation of DNA replication"/>
    <property type="evidence" value="ECO:0007669"/>
    <property type="project" value="TreeGrafter"/>
</dbReference>
<dbReference type="Gene3D" id="1.10.10.60">
    <property type="entry name" value="Homeodomain-like"/>
    <property type="match status" value="1"/>
</dbReference>
<dbReference type="InterPro" id="IPR017930">
    <property type="entry name" value="Myb_dom"/>
</dbReference>
<evidence type="ECO:0000256" key="14">
    <source>
        <dbReference type="ARBA" id="ARBA00023212"/>
    </source>
</evidence>
<dbReference type="SUPFAM" id="SSF63600">
    <property type="entry name" value="Telomeric repeat binding factor (TRF) dimerisation domain"/>
    <property type="match status" value="1"/>
</dbReference>
<dbReference type="InterPro" id="IPR001005">
    <property type="entry name" value="SANT/Myb"/>
</dbReference>
<dbReference type="Proteomes" id="UP000606274">
    <property type="component" value="Unassembled WGS sequence"/>
</dbReference>
<keyword evidence="11 18" id="KW-0779">Telomere</keyword>
<dbReference type="GO" id="GO:0071532">
    <property type="term" value="F:ankyrin repeat binding"/>
    <property type="evidence" value="ECO:0007669"/>
    <property type="project" value="TreeGrafter"/>
</dbReference>
<evidence type="ECO:0000256" key="7">
    <source>
        <dbReference type="ARBA" id="ARBA00022618"/>
    </source>
</evidence>
<dbReference type="InterPro" id="IPR009057">
    <property type="entry name" value="Homeodomain-like_sf"/>
</dbReference>
<keyword evidence="12" id="KW-0007">Acetylation</keyword>
<dbReference type="InterPro" id="IPR036507">
    <property type="entry name" value="Telomere_rpt-bd_fac_dimer_sf"/>
</dbReference>